<evidence type="ECO:0000256" key="1">
    <source>
        <dbReference type="SAM" id="Coils"/>
    </source>
</evidence>
<organism evidence="2 3">
    <name type="scientific">Ichthyophthirius multifiliis</name>
    <name type="common">White spot disease agent</name>
    <name type="synonym">Ich</name>
    <dbReference type="NCBI Taxonomy" id="5932"/>
    <lineage>
        <taxon>Eukaryota</taxon>
        <taxon>Sar</taxon>
        <taxon>Alveolata</taxon>
        <taxon>Ciliophora</taxon>
        <taxon>Intramacronucleata</taxon>
        <taxon>Oligohymenophorea</taxon>
        <taxon>Hymenostomatida</taxon>
        <taxon>Ophryoglenina</taxon>
        <taxon>Ichthyophthirius</taxon>
    </lineage>
</organism>
<reference evidence="2 3" key="1">
    <citation type="submission" date="2011-07" db="EMBL/GenBank/DDBJ databases">
        <authorList>
            <person name="Coyne R."/>
            <person name="Brami D."/>
            <person name="Johnson J."/>
            <person name="Hostetler J."/>
            <person name="Hannick L."/>
            <person name="Clark T."/>
            <person name="Cassidy-Hanley D."/>
            <person name="Inman J."/>
        </authorList>
    </citation>
    <scope>NUCLEOTIDE SEQUENCE [LARGE SCALE GENOMIC DNA]</scope>
    <source>
        <strain evidence="2 3">G5</strain>
    </source>
</reference>
<evidence type="ECO:0000313" key="3">
    <source>
        <dbReference type="Proteomes" id="UP000008983"/>
    </source>
</evidence>
<gene>
    <name evidence="2" type="ORF">IMG5_064510</name>
</gene>
<keyword evidence="1" id="KW-0175">Coiled coil</keyword>
<dbReference type="Proteomes" id="UP000008983">
    <property type="component" value="Unassembled WGS sequence"/>
</dbReference>
<dbReference type="InParanoid" id="G0QP66"/>
<name>G0QP66_ICHMU</name>
<dbReference type="AlphaFoldDB" id="G0QP66"/>
<dbReference type="GeneID" id="14909157"/>
<proteinExistence type="predicted"/>
<accession>G0QP66</accession>
<protein>
    <submittedName>
        <fullName evidence="2">Uncharacterized protein</fullName>
    </submittedName>
</protein>
<sequence>MQKEYPKNQDISQFLSIQNINSSLQKINNLNESNASLEKDLEEFFKDKNFNQHQNIFEQLKNDCRVQQQNQQTKKNEDEEEQLKIIQNLQIFEEEQLILNQKLQKNHKCQQCFDKNSQKNFLILNFQEYIGLEFDQKHDIFISINSYNSEYYVAQPNDQDKSLPQQISVSLKKVILTIDPNQLAYLKNIIDVTDIYIRQRIEDFKEFMQIKGFSANFQDEKQQKENIIQDNEIINKRIFQNLELSIPSFSIIMMHNVPYKNQEKILKPVFLLNMQNSVFSKIIYKNNKQTKFTSKDIALFDVSEKSGLLTQTLGNKEDETNEFSFEMISSDSEQFNLLNNYSSYIGLKLKNSKIVFLKRNIMELQVYIRQFLVEAFTNKAQKKILNLQNNTVDL</sequence>
<dbReference type="EMBL" id="GL983527">
    <property type="protein sequence ID" value="EGR32996.1"/>
    <property type="molecule type" value="Genomic_DNA"/>
</dbReference>
<evidence type="ECO:0000313" key="2">
    <source>
        <dbReference type="EMBL" id="EGR32996.1"/>
    </source>
</evidence>
<feature type="coiled-coil region" evidence="1">
    <location>
        <begin position="20"/>
        <end position="89"/>
    </location>
</feature>
<keyword evidence="3" id="KW-1185">Reference proteome</keyword>
<dbReference type="RefSeq" id="XP_004036982.1">
    <property type="nucleotide sequence ID" value="XM_004036934.1"/>
</dbReference>